<dbReference type="OrthoDB" id="424302at2759"/>
<dbReference type="AlphaFoldDB" id="A0A167WI14"/>
<evidence type="ECO:0000256" key="4">
    <source>
        <dbReference type="PROSITE-ProRule" id="PRU00236"/>
    </source>
</evidence>
<dbReference type="STRING" id="1081104.A0A167WI14"/>
<dbReference type="InterPro" id="IPR003000">
    <property type="entry name" value="Sirtuin"/>
</dbReference>
<dbReference type="Pfam" id="PF02146">
    <property type="entry name" value="SIR2"/>
    <property type="match status" value="1"/>
</dbReference>
<dbReference type="SUPFAM" id="SSF52467">
    <property type="entry name" value="DHS-like NAD/FAD-binding domain"/>
    <property type="match status" value="1"/>
</dbReference>
<dbReference type="Gene3D" id="3.30.1600.10">
    <property type="entry name" value="SIR2/SIRT2 'Small Domain"/>
    <property type="match status" value="1"/>
</dbReference>
<keyword evidence="2" id="KW-0808">Transferase</keyword>
<dbReference type="GeneID" id="30020818"/>
<dbReference type="InterPro" id="IPR026591">
    <property type="entry name" value="Sirtuin_cat_small_dom_sf"/>
</dbReference>
<keyword evidence="3" id="KW-0520">NAD</keyword>
<comment type="caution">
    <text evidence="6">The sequence shown here is derived from an EMBL/GenBank/DDBJ whole genome shotgun (WGS) entry which is preliminary data.</text>
</comment>
<feature type="binding site" evidence="4">
    <location>
        <position position="136"/>
    </location>
    <ligand>
        <name>Zn(2+)</name>
        <dbReference type="ChEBI" id="CHEBI:29105"/>
    </ligand>
</feature>
<dbReference type="Proteomes" id="UP000076744">
    <property type="component" value="Unassembled WGS sequence"/>
</dbReference>
<dbReference type="GO" id="GO:0036054">
    <property type="term" value="F:protein-malonyllysine demalonylase activity"/>
    <property type="evidence" value="ECO:0007669"/>
    <property type="project" value="InterPro"/>
</dbReference>
<organism evidence="6 7">
    <name type="scientific">Cordyceps fumosorosea (strain ARSEF 2679)</name>
    <name type="common">Isaria fumosorosea</name>
    <dbReference type="NCBI Taxonomy" id="1081104"/>
    <lineage>
        <taxon>Eukaryota</taxon>
        <taxon>Fungi</taxon>
        <taxon>Dikarya</taxon>
        <taxon>Ascomycota</taxon>
        <taxon>Pezizomycotina</taxon>
        <taxon>Sordariomycetes</taxon>
        <taxon>Hypocreomycetidae</taxon>
        <taxon>Hypocreales</taxon>
        <taxon>Cordycipitaceae</taxon>
        <taxon>Cordyceps</taxon>
    </lineage>
</organism>
<evidence type="ECO:0000256" key="3">
    <source>
        <dbReference type="ARBA" id="ARBA00023027"/>
    </source>
</evidence>
<gene>
    <name evidence="6" type="ORF">ISF_04526</name>
</gene>
<dbReference type="Gene3D" id="3.40.50.1220">
    <property type="entry name" value="TPP-binding domain"/>
    <property type="match status" value="1"/>
</dbReference>
<evidence type="ECO:0000313" key="7">
    <source>
        <dbReference type="Proteomes" id="UP000076744"/>
    </source>
</evidence>
<dbReference type="PANTHER" id="PTHR11085:SF10">
    <property type="entry name" value="NAD-DEPENDENT PROTEIN DEACYLASE SIRTUIN-5, MITOCHONDRIAL-RELATED"/>
    <property type="match status" value="1"/>
</dbReference>
<accession>A0A167WI14</accession>
<dbReference type="GO" id="GO:0070403">
    <property type="term" value="F:NAD+ binding"/>
    <property type="evidence" value="ECO:0007669"/>
    <property type="project" value="InterPro"/>
</dbReference>
<evidence type="ECO:0000313" key="6">
    <source>
        <dbReference type="EMBL" id="OAA63817.1"/>
    </source>
</evidence>
<proteinExistence type="inferred from homology"/>
<dbReference type="GO" id="GO:0017136">
    <property type="term" value="F:histone deacetylase activity, NAD-dependent"/>
    <property type="evidence" value="ECO:0007669"/>
    <property type="project" value="TreeGrafter"/>
</dbReference>
<sequence length="300" mass="33259">MAPHNDVDAFHRVLQSSKRILILCGAGLSAASGLPTFRGAGGYWRHHDATRLATMEAFRTDPGLVWLFYGYRRHMSLKAQPNAGHRALAALAKTNPNVLCLSQNVDNLSQRAGYPLQQLRTLHGSLFDIKCSNENCHWMQIGNYDDPFCESLIEASRDAPPGEMLPLLDPYHRIRHVPEEELPKCPECHVGIQRPGVVWFGEKLDQAMLWSIDNWLKKDKVDLMLVIGTSAQVFPAAGYIEDARDCGAVVAVINPDAETEEELEKLNPEDFAFGQDAATCLPVLLEPIIGTGQADGEFSR</sequence>
<dbReference type="PROSITE" id="PS50305">
    <property type="entry name" value="SIRTUIN"/>
    <property type="match status" value="1"/>
</dbReference>
<dbReference type="GO" id="GO:0005634">
    <property type="term" value="C:nucleus"/>
    <property type="evidence" value="ECO:0007669"/>
    <property type="project" value="TreeGrafter"/>
</dbReference>
<dbReference type="GO" id="GO:0036055">
    <property type="term" value="F:protein-succinyllysine desuccinylase activity"/>
    <property type="evidence" value="ECO:0007669"/>
    <property type="project" value="InterPro"/>
</dbReference>
<name>A0A167WI14_CORFA</name>
<feature type="active site" description="Proton acceptor" evidence="4">
    <location>
        <position position="123"/>
    </location>
</feature>
<feature type="binding site" evidence="4">
    <location>
        <position position="188"/>
    </location>
    <ligand>
        <name>Zn(2+)</name>
        <dbReference type="ChEBI" id="CHEBI:29105"/>
    </ligand>
</feature>
<protein>
    <submittedName>
        <fullName evidence="6">NAD-dependent histone deacetylase, silent information regulator Sir2</fullName>
    </submittedName>
</protein>
<keyword evidence="7" id="KW-1185">Reference proteome</keyword>
<evidence type="ECO:0000256" key="2">
    <source>
        <dbReference type="ARBA" id="ARBA00022679"/>
    </source>
</evidence>
<dbReference type="InterPro" id="IPR029035">
    <property type="entry name" value="DHS-like_NAD/FAD-binding_dom"/>
</dbReference>
<feature type="binding site" evidence="4">
    <location>
        <position position="185"/>
    </location>
    <ligand>
        <name>Zn(2+)</name>
        <dbReference type="ChEBI" id="CHEBI:29105"/>
    </ligand>
</feature>
<dbReference type="RefSeq" id="XP_018704466.1">
    <property type="nucleotide sequence ID" value="XM_018848132.1"/>
</dbReference>
<dbReference type="InterPro" id="IPR027546">
    <property type="entry name" value="Sirtuin_class_III"/>
</dbReference>
<dbReference type="CDD" id="cd01412">
    <property type="entry name" value="SIRT5_Af1_CobB"/>
    <property type="match status" value="1"/>
</dbReference>
<dbReference type="PANTHER" id="PTHR11085">
    <property type="entry name" value="NAD-DEPENDENT PROTEIN DEACYLASE SIRTUIN-5, MITOCHONDRIAL-RELATED"/>
    <property type="match status" value="1"/>
</dbReference>
<evidence type="ECO:0000259" key="5">
    <source>
        <dbReference type="PROSITE" id="PS50305"/>
    </source>
</evidence>
<dbReference type="InterPro" id="IPR050134">
    <property type="entry name" value="NAD-dep_sirtuin_deacylases"/>
</dbReference>
<evidence type="ECO:0000256" key="1">
    <source>
        <dbReference type="ARBA" id="ARBA00006924"/>
    </source>
</evidence>
<dbReference type="GO" id="GO:0046872">
    <property type="term" value="F:metal ion binding"/>
    <property type="evidence" value="ECO:0007669"/>
    <property type="project" value="UniProtKB-KW"/>
</dbReference>
<keyword evidence="4" id="KW-0479">Metal-binding</keyword>
<dbReference type="EMBL" id="AZHB01000010">
    <property type="protein sequence ID" value="OAA63817.1"/>
    <property type="molecule type" value="Genomic_DNA"/>
</dbReference>
<feature type="binding site" evidence="4">
    <location>
        <position position="131"/>
    </location>
    <ligand>
        <name>Zn(2+)</name>
        <dbReference type="ChEBI" id="CHEBI:29105"/>
    </ligand>
</feature>
<reference evidence="6 7" key="1">
    <citation type="journal article" date="2016" name="Genome Biol. Evol.">
        <title>Divergent and convergent evolution of fungal pathogenicity.</title>
        <authorList>
            <person name="Shang Y."/>
            <person name="Xiao G."/>
            <person name="Zheng P."/>
            <person name="Cen K."/>
            <person name="Zhan S."/>
            <person name="Wang C."/>
        </authorList>
    </citation>
    <scope>NUCLEOTIDE SEQUENCE [LARGE SCALE GENOMIC DNA]</scope>
    <source>
        <strain evidence="6 7">ARSEF 2679</strain>
    </source>
</reference>
<feature type="domain" description="Deacetylase sirtuin-type" evidence="5">
    <location>
        <begin position="1"/>
        <end position="292"/>
    </location>
</feature>
<comment type="similarity">
    <text evidence="1">Belongs to the sirtuin family. Class I subfamily.</text>
</comment>
<keyword evidence="4" id="KW-0862">Zinc</keyword>
<dbReference type="InterPro" id="IPR026590">
    <property type="entry name" value="Ssirtuin_cat_dom"/>
</dbReference>